<evidence type="ECO:0000313" key="5">
    <source>
        <dbReference type="EMBL" id="KEQ32331.1"/>
    </source>
</evidence>
<dbReference type="NCBIfam" id="TIGR00350">
    <property type="entry name" value="lytR_cpsA_psr"/>
    <property type="match status" value="1"/>
</dbReference>
<protein>
    <submittedName>
        <fullName evidence="5">Cell envelope-related function transcriptional attenuator common domain protein</fullName>
    </submittedName>
</protein>
<keyword evidence="2" id="KW-1133">Transmembrane helix</keyword>
<name>A0A081PNQ8_STRMT</name>
<dbReference type="EMBL" id="JPFT01000007">
    <property type="protein sequence ID" value="KEQ32331.1"/>
    <property type="molecule type" value="Genomic_DNA"/>
</dbReference>
<evidence type="ECO:0000256" key="1">
    <source>
        <dbReference type="ARBA" id="ARBA00006068"/>
    </source>
</evidence>
<evidence type="ECO:0000259" key="3">
    <source>
        <dbReference type="Pfam" id="PF02916"/>
    </source>
</evidence>
<dbReference type="AlphaFoldDB" id="A0A081PNQ8"/>
<dbReference type="PANTHER" id="PTHR33392">
    <property type="entry name" value="POLYISOPRENYL-TEICHOIC ACID--PEPTIDOGLYCAN TEICHOIC ACID TRANSFERASE TAGU"/>
    <property type="match status" value="1"/>
</dbReference>
<feature type="domain" description="DNA polymerase processivity factor" evidence="3">
    <location>
        <begin position="21"/>
        <end position="135"/>
    </location>
</feature>
<dbReference type="Pfam" id="PF03816">
    <property type="entry name" value="LytR_cpsA_psr"/>
    <property type="match status" value="1"/>
</dbReference>
<evidence type="ECO:0000313" key="6">
    <source>
        <dbReference type="Proteomes" id="UP000028093"/>
    </source>
</evidence>
<sequence length="432" mass="47800">MTAAVVILVALASLLLIIYRKAEKFTIFFLTLAILMSSVSFFALQQFVGFTSHINSTSNYSEYSMSVVVLKDSDVHNVTQLDSVTGPTDTDNENIQKLIADIKTSQSKELTVEQSTSYLAAYKSLVSGEAKAIVLNSVFENIIESEYPDYASKIRKIYTKNITKEVAAPKVSKNKSFNVYVSGIDTYGPISSVSRSDVNILMTVNRDSKKILLTTTPRDSYVPIADGGNNQKDKLTHAGIYGVDSSIHTLENLYGVDINYYVRLNFTSFLKLIDLLGGVDVYNDQEFTSRHGKFHFPVGNVHLDSEQALGFVRERYSLADGDRDRGRNQQKVIVAIIQKLTSTEALKNYSDIIQGLQDSLQTNMPIETMMDLVNAQLESGGSYKVNSQDLKGTGQMGLPSYAMPDSNLYMMEIDDSSLATAKSAIQDVMEGR</sequence>
<gene>
    <name evidence="5" type="ORF">SK1126_1578</name>
</gene>
<dbReference type="GO" id="GO:0006260">
    <property type="term" value="P:DNA replication"/>
    <property type="evidence" value="ECO:0007669"/>
    <property type="project" value="InterPro"/>
</dbReference>
<dbReference type="InterPro" id="IPR004474">
    <property type="entry name" value="LytR_CpsA_psr"/>
</dbReference>
<feature type="transmembrane region" description="Helical" evidence="2">
    <location>
        <begin position="25"/>
        <end position="44"/>
    </location>
</feature>
<keyword evidence="2" id="KW-0472">Membrane</keyword>
<dbReference type="Pfam" id="PF02916">
    <property type="entry name" value="DNA_PPF"/>
    <property type="match status" value="1"/>
</dbReference>
<comment type="caution">
    <text evidence="5">The sequence shown here is derived from an EMBL/GenBank/DDBJ whole genome shotgun (WGS) entry which is preliminary data.</text>
</comment>
<organism evidence="5 6">
    <name type="scientific">Streptococcus mitis</name>
    <dbReference type="NCBI Taxonomy" id="28037"/>
    <lineage>
        <taxon>Bacteria</taxon>
        <taxon>Bacillati</taxon>
        <taxon>Bacillota</taxon>
        <taxon>Bacilli</taxon>
        <taxon>Lactobacillales</taxon>
        <taxon>Streptococcaceae</taxon>
        <taxon>Streptococcus</taxon>
        <taxon>Streptococcus mitis group</taxon>
    </lineage>
</organism>
<evidence type="ECO:0000259" key="4">
    <source>
        <dbReference type="Pfam" id="PF03816"/>
    </source>
</evidence>
<dbReference type="PATRIC" id="fig|28037.99.peg.1491"/>
<keyword evidence="2" id="KW-0812">Transmembrane</keyword>
<reference evidence="5 6" key="1">
    <citation type="submission" date="2014-05" db="EMBL/GenBank/DDBJ databases">
        <authorList>
            <person name="Daugherty S.C."/>
            <person name="Tallon L.J."/>
            <person name="Sadzewicz L."/>
            <person name="Kilian M."/>
            <person name="Tettelin H."/>
        </authorList>
    </citation>
    <scope>NUCLEOTIDE SEQUENCE [LARGE SCALE GENOMIC DNA]</scope>
    <source>
        <strain evidence="5 6">SK1126</strain>
    </source>
</reference>
<dbReference type="Gene3D" id="3.40.630.190">
    <property type="entry name" value="LCP protein"/>
    <property type="match status" value="1"/>
</dbReference>
<proteinExistence type="inferred from homology"/>
<comment type="similarity">
    <text evidence="1">Belongs to the LytR/CpsA/Psr (LCP) family.</text>
</comment>
<dbReference type="Gene3D" id="3.40.190.10">
    <property type="entry name" value="Periplasmic binding protein-like II"/>
    <property type="match status" value="1"/>
</dbReference>
<accession>A0A081PNQ8</accession>
<feature type="domain" description="Cell envelope-related transcriptional attenuator" evidence="4">
    <location>
        <begin position="195"/>
        <end position="341"/>
    </location>
</feature>
<evidence type="ECO:0000256" key="2">
    <source>
        <dbReference type="SAM" id="Phobius"/>
    </source>
</evidence>
<dbReference type="InterPro" id="IPR004190">
    <property type="entry name" value="DNA_pol_proc_fac"/>
</dbReference>
<dbReference type="Proteomes" id="UP000028093">
    <property type="component" value="Unassembled WGS sequence"/>
</dbReference>
<dbReference type="PANTHER" id="PTHR33392:SF6">
    <property type="entry name" value="POLYISOPRENYL-TEICHOIC ACID--PEPTIDOGLYCAN TEICHOIC ACID TRANSFERASE TAGU"/>
    <property type="match status" value="1"/>
</dbReference>
<dbReference type="InterPro" id="IPR050922">
    <property type="entry name" value="LytR/CpsA/Psr_CW_biosynth"/>
</dbReference>